<organism evidence="8 9">
    <name type="scientific">Salinicola rhizosphaerae</name>
    <dbReference type="NCBI Taxonomy" id="1443141"/>
    <lineage>
        <taxon>Bacteria</taxon>
        <taxon>Pseudomonadati</taxon>
        <taxon>Pseudomonadota</taxon>
        <taxon>Gammaproteobacteria</taxon>
        <taxon>Oceanospirillales</taxon>
        <taxon>Halomonadaceae</taxon>
        <taxon>Salinicola</taxon>
    </lineage>
</organism>
<dbReference type="InterPro" id="IPR011701">
    <property type="entry name" value="MFS"/>
</dbReference>
<dbReference type="CDD" id="cd17324">
    <property type="entry name" value="MFS_NepI_like"/>
    <property type="match status" value="1"/>
</dbReference>
<dbReference type="Pfam" id="PF07690">
    <property type="entry name" value="MFS_1"/>
    <property type="match status" value="1"/>
</dbReference>
<keyword evidence="2" id="KW-1003">Cell membrane</keyword>
<proteinExistence type="predicted"/>
<protein>
    <submittedName>
        <fullName evidence="8">MFS transporter</fullName>
    </submittedName>
</protein>
<feature type="transmembrane region" description="Helical" evidence="6">
    <location>
        <begin position="358"/>
        <end position="378"/>
    </location>
</feature>
<feature type="transmembrane region" description="Helical" evidence="6">
    <location>
        <begin position="265"/>
        <end position="283"/>
    </location>
</feature>
<keyword evidence="4 6" id="KW-1133">Transmembrane helix</keyword>
<evidence type="ECO:0000256" key="6">
    <source>
        <dbReference type="SAM" id="Phobius"/>
    </source>
</evidence>
<evidence type="ECO:0000256" key="3">
    <source>
        <dbReference type="ARBA" id="ARBA00022692"/>
    </source>
</evidence>
<reference evidence="9" key="1">
    <citation type="journal article" date="2019" name="Int. J. Syst. Evol. Microbiol.">
        <title>The Global Catalogue of Microorganisms (GCM) 10K type strain sequencing project: providing services to taxonomists for standard genome sequencing and annotation.</title>
        <authorList>
            <consortium name="The Broad Institute Genomics Platform"/>
            <consortium name="The Broad Institute Genome Sequencing Center for Infectious Disease"/>
            <person name="Wu L."/>
            <person name="Ma J."/>
        </authorList>
    </citation>
    <scope>NUCLEOTIDE SEQUENCE [LARGE SCALE GENOMIC DNA]</scope>
    <source>
        <strain evidence="9">KCTC 32998</strain>
    </source>
</reference>
<evidence type="ECO:0000256" key="5">
    <source>
        <dbReference type="ARBA" id="ARBA00023136"/>
    </source>
</evidence>
<comment type="subcellular location">
    <subcellularLocation>
        <location evidence="1">Cell membrane</location>
        <topology evidence="1">Multi-pass membrane protein</topology>
    </subcellularLocation>
</comment>
<dbReference type="InterPro" id="IPR036259">
    <property type="entry name" value="MFS_trans_sf"/>
</dbReference>
<feature type="transmembrane region" description="Helical" evidence="6">
    <location>
        <begin position="95"/>
        <end position="118"/>
    </location>
</feature>
<sequence length="388" mass="39885">MKFNPALVALTLGSFTIGLTEFSPMGLLPVIANDLGISIPTAGMVVTAYAFGVTIFAPAVTLAAGRMARNRLLVLLALLLTAGNLLAVLSPSYEVLLVARVLTALCQGTFFGVGALVAASLVPPNRQAGAVAAVFMGLTVANVAGVPAMTYLGEYSGWRVPFMVITALGLVSALALTRALPHIPTKGGVDAKAEIGVMLRRPVLAALGMTVMTSTGQFTVFTYVAPMLQNTTGVSAQMITLALVIVGLGMTVGNSLGGRAADKSLQVTLVVTLVSLIVLLIALKLVLTQLIPTLLLLFIWGGLCFALVPTMQMRVMRAAQNAPTLASSVNIGAFNLGNGLGAVVGGAVLNAGFDYPEIPLVSAAVFAIPLVFLLAQGAGARTQAHRYG</sequence>
<dbReference type="PANTHER" id="PTHR43124">
    <property type="entry name" value="PURINE EFFLUX PUMP PBUE"/>
    <property type="match status" value="1"/>
</dbReference>
<accession>A0ABQ3EFF8</accession>
<feature type="domain" description="Major facilitator superfamily (MFS) profile" evidence="7">
    <location>
        <begin position="6"/>
        <end position="381"/>
    </location>
</feature>
<gene>
    <name evidence="8" type="primary">ydhP</name>
    <name evidence="8" type="ORF">GCM10009038_37300</name>
</gene>
<evidence type="ECO:0000313" key="8">
    <source>
        <dbReference type="EMBL" id="GHB34661.1"/>
    </source>
</evidence>
<dbReference type="InterPro" id="IPR050189">
    <property type="entry name" value="MFS_Efflux_Transporters"/>
</dbReference>
<evidence type="ECO:0000256" key="4">
    <source>
        <dbReference type="ARBA" id="ARBA00022989"/>
    </source>
</evidence>
<feature type="transmembrane region" description="Helical" evidence="6">
    <location>
        <begin position="46"/>
        <end position="65"/>
    </location>
</feature>
<dbReference type="InterPro" id="IPR020846">
    <property type="entry name" value="MFS_dom"/>
</dbReference>
<dbReference type="PROSITE" id="PS50850">
    <property type="entry name" value="MFS"/>
    <property type="match status" value="1"/>
</dbReference>
<keyword evidence="3 6" id="KW-0812">Transmembrane</keyword>
<keyword evidence="9" id="KW-1185">Reference proteome</keyword>
<name>A0ABQ3EFF8_9GAMM</name>
<evidence type="ECO:0000259" key="7">
    <source>
        <dbReference type="PROSITE" id="PS50850"/>
    </source>
</evidence>
<evidence type="ECO:0000256" key="1">
    <source>
        <dbReference type="ARBA" id="ARBA00004651"/>
    </source>
</evidence>
<dbReference type="PANTHER" id="PTHR43124:SF8">
    <property type="entry name" value="INNER MEMBRANE TRANSPORT PROTEIN YDHP"/>
    <property type="match status" value="1"/>
</dbReference>
<dbReference type="Gene3D" id="1.20.1250.20">
    <property type="entry name" value="MFS general substrate transporter like domains"/>
    <property type="match status" value="2"/>
</dbReference>
<dbReference type="RefSeq" id="WP_189446258.1">
    <property type="nucleotide sequence ID" value="NZ_BMZI01000011.1"/>
</dbReference>
<feature type="transmembrane region" description="Helical" evidence="6">
    <location>
        <begin position="158"/>
        <end position="181"/>
    </location>
</feature>
<feature type="transmembrane region" description="Helical" evidence="6">
    <location>
        <begin position="130"/>
        <end position="152"/>
    </location>
</feature>
<feature type="transmembrane region" description="Helical" evidence="6">
    <location>
        <begin position="289"/>
        <end position="308"/>
    </location>
</feature>
<dbReference type="SUPFAM" id="SSF103473">
    <property type="entry name" value="MFS general substrate transporter"/>
    <property type="match status" value="1"/>
</dbReference>
<comment type="caution">
    <text evidence="8">The sequence shown here is derived from an EMBL/GenBank/DDBJ whole genome shotgun (WGS) entry which is preliminary data.</text>
</comment>
<dbReference type="EMBL" id="BMZI01000011">
    <property type="protein sequence ID" value="GHB34661.1"/>
    <property type="molecule type" value="Genomic_DNA"/>
</dbReference>
<feature type="transmembrane region" description="Helical" evidence="6">
    <location>
        <begin position="329"/>
        <end position="352"/>
    </location>
</feature>
<keyword evidence="5 6" id="KW-0472">Membrane</keyword>
<feature type="transmembrane region" description="Helical" evidence="6">
    <location>
        <begin position="202"/>
        <end position="224"/>
    </location>
</feature>
<feature type="transmembrane region" description="Helical" evidence="6">
    <location>
        <begin position="72"/>
        <end position="89"/>
    </location>
</feature>
<feature type="transmembrane region" description="Helical" evidence="6">
    <location>
        <begin position="236"/>
        <end position="253"/>
    </location>
</feature>
<evidence type="ECO:0000256" key="2">
    <source>
        <dbReference type="ARBA" id="ARBA00022475"/>
    </source>
</evidence>
<dbReference type="Proteomes" id="UP000646745">
    <property type="component" value="Unassembled WGS sequence"/>
</dbReference>
<evidence type="ECO:0000313" key="9">
    <source>
        <dbReference type="Proteomes" id="UP000646745"/>
    </source>
</evidence>